<keyword evidence="10" id="KW-1185">Reference proteome</keyword>
<dbReference type="NCBIfam" id="TIGR00393">
    <property type="entry name" value="kpsF"/>
    <property type="match status" value="1"/>
</dbReference>
<gene>
    <name evidence="9" type="primary">kdsD/kpsF</name>
    <name evidence="9" type="ORF">MAMC_00040</name>
</gene>
<dbReference type="GO" id="GO:1901135">
    <property type="term" value="P:carbohydrate derivative metabolic process"/>
    <property type="evidence" value="ECO:0007669"/>
    <property type="project" value="InterPro"/>
</dbReference>
<dbReference type="InterPro" id="IPR035474">
    <property type="entry name" value="SIS_Kpsf"/>
</dbReference>
<dbReference type="InterPro" id="IPR046348">
    <property type="entry name" value="SIS_dom_sf"/>
</dbReference>
<dbReference type="Proteomes" id="UP000381693">
    <property type="component" value="Unassembled WGS sequence"/>
</dbReference>
<evidence type="ECO:0000313" key="10">
    <source>
        <dbReference type="Proteomes" id="UP000381693"/>
    </source>
</evidence>
<evidence type="ECO:0000256" key="1">
    <source>
        <dbReference type="ARBA" id="ARBA00008165"/>
    </source>
</evidence>
<feature type="domain" description="CBS" evidence="7">
    <location>
        <begin position="204"/>
        <end position="265"/>
    </location>
</feature>
<protein>
    <submittedName>
        <fullName evidence="9">Arabinose-5-phosphate isomerase</fullName>
        <ecNumber evidence="9">5.3.1.13</ecNumber>
    </submittedName>
</protein>
<dbReference type="FunFam" id="3.40.50.10490:FF:000011">
    <property type="entry name" value="Arabinose 5-phosphate isomerase"/>
    <property type="match status" value="1"/>
</dbReference>
<comment type="similarity">
    <text evidence="1 4">Belongs to the SIS family. GutQ/KpsF subfamily.</text>
</comment>
<dbReference type="AlphaFoldDB" id="A0A5E6M4Y7"/>
<dbReference type="PANTHER" id="PTHR42745:SF1">
    <property type="entry name" value="ARABINOSE 5-PHOSPHATE ISOMERASE KDSD"/>
    <property type="match status" value="1"/>
</dbReference>
<keyword evidence="3 6" id="KW-0129">CBS domain</keyword>
<dbReference type="Gene3D" id="3.10.580.10">
    <property type="entry name" value="CBS-domain"/>
    <property type="match status" value="1"/>
</dbReference>
<evidence type="ECO:0000256" key="4">
    <source>
        <dbReference type="PIRNR" id="PIRNR004692"/>
    </source>
</evidence>
<keyword evidence="9" id="KW-0413">Isomerase</keyword>
<dbReference type="InterPro" id="IPR046342">
    <property type="entry name" value="CBS_dom_sf"/>
</dbReference>
<dbReference type="InterPro" id="IPR000644">
    <property type="entry name" value="CBS_dom"/>
</dbReference>
<feature type="site" description="Catalytically relevant" evidence="5">
    <location>
        <position position="146"/>
    </location>
</feature>
<evidence type="ECO:0000256" key="2">
    <source>
        <dbReference type="ARBA" id="ARBA00022737"/>
    </source>
</evidence>
<feature type="domain" description="SIS" evidence="8">
    <location>
        <begin position="36"/>
        <end position="178"/>
    </location>
</feature>
<proteinExistence type="inferred from homology"/>
<dbReference type="GO" id="GO:0019146">
    <property type="term" value="F:arabinose-5-phosphate isomerase activity"/>
    <property type="evidence" value="ECO:0007669"/>
    <property type="project" value="UniProtKB-EC"/>
</dbReference>
<dbReference type="EMBL" id="CABFUZ020000005">
    <property type="protein sequence ID" value="VVM04384.1"/>
    <property type="molecule type" value="Genomic_DNA"/>
</dbReference>
<dbReference type="PROSITE" id="PS51371">
    <property type="entry name" value="CBS"/>
    <property type="match status" value="2"/>
</dbReference>
<dbReference type="Gene3D" id="3.40.50.10490">
    <property type="entry name" value="Glucose-6-phosphate isomerase like protein, domain 1"/>
    <property type="match status" value="1"/>
</dbReference>
<comment type="caution">
    <text evidence="9">The sequence shown here is derived from an EMBL/GenBank/DDBJ whole genome shotgun (WGS) entry which is preliminary data.</text>
</comment>
<dbReference type="PROSITE" id="PS51464">
    <property type="entry name" value="SIS"/>
    <property type="match status" value="1"/>
</dbReference>
<feature type="site" description="Catalytically relevant" evidence="5">
    <location>
        <position position="105"/>
    </location>
</feature>
<dbReference type="GO" id="GO:0097367">
    <property type="term" value="F:carbohydrate derivative binding"/>
    <property type="evidence" value="ECO:0007669"/>
    <property type="project" value="InterPro"/>
</dbReference>
<dbReference type="InterPro" id="IPR004800">
    <property type="entry name" value="KdsD/KpsF-type"/>
</dbReference>
<dbReference type="SMART" id="SM00116">
    <property type="entry name" value="CBS"/>
    <property type="match status" value="2"/>
</dbReference>
<dbReference type="InterPro" id="IPR050986">
    <property type="entry name" value="GutQ/KpsF_isomerases"/>
</dbReference>
<feature type="site" description="Catalytically relevant" evidence="5">
    <location>
        <position position="53"/>
    </location>
</feature>
<dbReference type="Pfam" id="PF00571">
    <property type="entry name" value="CBS"/>
    <property type="match status" value="2"/>
</dbReference>
<dbReference type="EC" id="5.3.1.13" evidence="9"/>
<feature type="domain" description="CBS" evidence="7">
    <location>
        <begin position="271"/>
        <end position="323"/>
    </location>
</feature>
<dbReference type="PIRSF" id="PIRSF004692">
    <property type="entry name" value="KdsD_KpsF"/>
    <property type="match status" value="1"/>
</dbReference>
<dbReference type="CDD" id="cd04604">
    <property type="entry name" value="CBS_pair_SIS_assoc"/>
    <property type="match status" value="1"/>
</dbReference>
<sequence>MNLVAMGRRVFEIEIDSLRLVEKKLGPSFEEAVHRLSEVVSKNRKVIVVGVGKSGHIGQKIAATLSSTGAPSVVLNAVDAFHGDLGIACEGDAAIALSYSGETEELVRLLPYLKRMKVSVIALTGNLRSTLAQNADIVLDVQVEKEACPHNLAPTSSTTAMLALGDALAMVLLEKRGFRKEDFARLHPGGTLGRNLLLHVGEIMRPREAIVILPTGASVTEALREWNRKRAGAAVVVDEAGTLVGIFTHGDFVRHYEKNPRVGELPLSEVITAHPVTVRVDKLAVEVLNLFESHRIDDLIVVDGKNRPVGMVDSRDLTMHKLM</sequence>
<evidence type="ECO:0000259" key="7">
    <source>
        <dbReference type="PROSITE" id="PS51371"/>
    </source>
</evidence>
<accession>A0A5E6M4Y7</accession>
<evidence type="ECO:0000256" key="6">
    <source>
        <dbReference type="PROSITE-ProRule" id="PRU00703"/>
    </source>
</evidence>
<dbReference type="CDD" id="cd05014">
    <property type="entry name" value="SIS_Kpsf"/>
    <property type="match status" value="1"/>
</dbReference>
<name>A0A5E6M4Y7_9BACT</name>
<organism evidence="9 10">
    <name type="scientific">Methylacidimicrobium cyclopophantes</name>
    <dbReference type="NCBI Taxonomy" id="1041766"/>
    <lineage>
        <taxon>Bacteria</taxon>
        <taxon>Pseudomonadati</taxon>
        <taxon>Verrucomicrobiota</taxon>
        <taxon>Methylacidimicrobium</taxon>
    </lineage>
</organism>
<feature type="site" description="Catalytically relevant" evidence="5">
    <location>
        <position position="187"/>
    </location>
</feature>
<dbReference type="RefSeq" id="WP_142524207.1">
    <property type="nucleotide sequence ID" value="NZ_CABFUZ020000005.1"/>
</dbReference>
<evidence type="ECO:0000256" key="3">
    <source>
        <dbReference type="ARBA" id="ARBA00023122"/>
    </source>
</evidence>
<dbReference type="InterPro" id="IPR001347">
    <property type="entry name" value="SIS_dom"/>
</dbReference>
<evidence type="ECO:0000259" key="8">
    <source>
        <dbReference type="PROSITE" id="PS51464"/>
    </source>
</evidence>
<keyword evidence="2" id="KW-0677">Repeat</keyword>
<dbReference type="PANTHER" id="PTHR42745">
    <property type="match status" value="1"/>
</dbReference>
<dbReference type="OrthoDB" id="9762536at2"/>
<dbReference type="Pfam" id="PF01380">
    <property type="entry name" value="SIS"/>
    <property type="match status" value="1"/>
</dbReference>
<dbReference type="SUPFAM" id="SSF53697">
    <property type="entry name" value="SIS domain"/>
    <property type="match status" value="1"/>
</dbReference>
<evidence type="ECO:0000256" key="5">
    <source>
        <dbReference type="PIRSR" id="PIRSR004692-3"/>
    </source>
</evidence>
<evidence type="ECO:0000313" key="9">
    <source>
        <dbReference type="EMBL" id="VVM04384.1"/>
    </source>
</evidence>
<dbReference type="GO" id="GO:0005975">
    <property type="term" value="P:carbohydrate metabolic process"/>
    <property type="evidence" value="ECO:0007669"/>
    <property type="project" value="InterPro"/>
</dbReference>
<reference evidence="9" key="1">
    <citation type="submission" date="2019-09" db="EMBL/GenBank/DDBJ databases">
        <authorList>
            <person name="Cremers G."/>
        </authorList>
    </citation>
    <scope>NUCLEOTIDE SEQUENCE [LARGE SCALE GENOMIC DNA]</scope>
    <source>
        <strain evidence="9">3B</strain>
    </source>
</reference>